<comment type="caution">
    <text evidence="1">The sequence shown here is derived from an EMBL/GenBank/DDBJ whole genome shotgun (WGS) entry which is preliminary data.</text>
</comment>
<accession>A0A5C4L8A6</accession>
<name>A0A5C4L8A6_9HYPH</name>
<protein>
    <submittedName>
        <fullName evidence="1">Uncharacterized protein</fullName>
    </submittedName>
</protein>
<reference evidence="1 2" key="1">
    <citation type="submission" date="2019-06" db="EMBL/GenBank/DDBJ databases">
        <title>Genome of Methylobacterium sp. 17Sr1-39.</title>
        <authorList>
            <person name="Seo T."/>
        </authorList>
    </citation>
    <scope>NUCLEOTIDE SEQUENCE [LARGE SCALE GENOMIC DNA]</scope>
    <source>
        <strain evidence="1 2">17Sr1-39</strain>
    </source>
</reference>
<evidence type="ECO:0000313" key="1">
    <source>
        <dbReference type="EMBL" id="TNC06524.1"/>
    </source>
</evidence>
<evidence type="ECO:0000313" key="2">
    <source>
        <dbReference type="Proteomes" id="UP000305267"/>
    </source>
</evidence>
<dbReference type="RefSeq" id="WP_139040490.1">
    <property type="nucleotide sequence ID" value="NZ_VDDA01000048.1"/>
</dbReference>
<dbReference type="OrthoDB" id="9891086at2"/>
<dbReference type="EMBL" id="VDDA01000048">
    <property type="protein sequence ID" value="TNC06524.1"/>
    <property type="molecule type" value="Genomic_DNA"/>
</dbReference>
<dbReference type="Proteomes" id="UP000305267">
    <property type="component" value="Unassembled WGS sequence"/>
</dbReference>
<sequence>MTSPSLIRRLGRLEAGRPASAPVLSPSEREEVTREYADSLEDLEEMSEAERAYFAATTLHQLAADYDQILRGAPAPWVGR</sequence>
<organism evidence="1 2">
    <name type="scientific">Methylobacterium terricola</name>
    <dbReference type="NCBI Taxonomy" id="2583531"/>
    <lineage>
        <taxon>Bacteria</taxon>
        <taxon>Pseudomonadati</taxon>
        <taxon>Pseudomonadota</taxon>
        <taxon>Alphaproteobacteria</taxon>
        <taxon>Hyphomicrobiales</taxon>
        <taxon>Methylobacteriaceae</taxon>
        <taxon>Methylobacterium</taxon>
    </lineage>
</organism>
<dbReference type="AlphaFoldDB" id="A0A5C4L8A6"/>
<proteinExistence type="predicted"/>
<gene>
    <name evidence="1" type="ORF">FF100_34305</name>
</gene>
<keyword evidence="2" id="KW-1185">Reference proteome</keyword>